<dbReference type="PANTHER" id="PTHR30501">
    <property type="entry name" value="UPF0597 PROTEIN YHAM"/>
    <property type="match status" value="1"/>
</dbReference>
<keyword evidence="4" id="KW-0456">Lyase</keyword>
<reference evidence="4" key="2">
    <citation type="submission" date="2021-04" db="EMBL/GenBank/DDBJ databases">
        <authorList>
            <person name="Gilroy R."/>
        </authorList>
    </citation>
    <scope>NUCLEOTIDE SEQUENCE</scope>
    <source>
        <strain evidence="4">2189</strain>
    </source>
</reference>
<organism evidence="4 5">
    <name type="scientific">Candidatus Borkfalkia faecavium</name>
    <dbReference type="NCBI Taxonomy" id="2838508"/>
    <lineage>
        <taxon>Bacteria</taxon>
        <taxon>Bacillati</taxon>
        <taxon>Bacillota</taxon>
        <taxon>Clostridia</taxon>
        <taxon>Christensenellales</taxon>
        <taxon>Christensenellaceae</taxon>
        <taxon>Candidatus Borkfalkia</taxon>
    </lineage>
</organism>
<accession>A0A9D1W1I8</accession>
<evidence type="ECO:0000256" key="2">
    <source>
        <dbReference type="SAM" id="Phobius"/>
    </source>
</evidence>
<feature type="transmembrane region" description="Helical" evidence="2">
    <location>
        <begin position="36"/>
        <end position="56"/>
    </location>
</feature>
<evidence type="ECO:0000313" key="5">
    <source>
        <dbReference type="Proteomes" id="UP000886847"/>
    </source>
</evidence>
<sequence>MFIIEKLSAALVWAAAGINILRIGAAAALAVTWEWWMILAAVGVFLLFGAMFLRIVGKHTRRIYGYDAARRHLFLKFFDLKAYILMAVMMTGGILMRTFHIIPDRCTAMFYTGLGTALTLAGVAFFIIFIRNLLSEKKRHTMDQTIYQSYLRILGEELLPAMGCTEPIAVALAAATARDLLGEPPLSAEVAVSGNILKNVKSVVVPHTGGLRGIAAAVCAGIAAGDASKQLEVISAVSEAQVSAVRAMLEQFPVEVKLAEEAHIFDICVSLRSAQHTARVRIADFHTNIVLKERDGKVLFSRAAEGGEEALTDRACLTVENIFRFAQEVKVEDIRPVLSRQVEYNMAIAAEGMQRPYGANIGKVLLKYAGEDIAAKARAWAAAGSDARMNGCEKPVVIVSGSGNQGLTASVPVIVYAQELGKSEEEMLRALALSDLITIHLKTDIGRLSAYCGAVSAGVGAGAGICYLCGGRLEEISHTIVNAVAINSGVICDGAKASCAAKIAQAVEAGILGYEMYKEGNQFYGGDGIVTKGVENTIKNVGRLAHDGMAQTDKEIIDIMLHSC</sequence>
<keyword evidence="2" id="KW-1133">Transmembrane helix</keyword>
<proteinExistence type="inferred from homology"/>
<keyword evidence="2" id="KW-0812">Transmembrane</keyword>
<comment type="caution">
    <text evidence="4">The sequence shown here is derived from an EMBL/GenBank/DDBJ whole genome shotgun (WGS) entry which is preliminary data.</text>
</comment>
<feature type="transmembrane region" description="Helical" evidence="2">
    <location>
        <begin position="108"/>
        <end position="130"/>
    </location>
</feature>
<dbReference type="AlphaFoldDB" id="A0A9D1W1I8"/>
<dbReference type="InterPro" id="IPR021144">
    <property type="entry name" value="UPF0597"/>
</dbReference>
<gene>
    <name evidence="4" type="ORF">H9851_04255</name>
</gene>
<dbReference type="HAMAP" id="MF_01845">
    <property type="entry name" value="UPF0597"/>
    <property type="match status" value="1"/>
</dbReference>
<reference evidence="4" key="1">
    <citation type="journal article" date="2021" name="PeerJ">
        <title>Extensive microbial diversity within the chicken gut microbiome revealed by metagenomics and culture.</title>
        <authorList>
            <person name="Gilroy R."/>
            <person name="Ravi A."/>
            <person name="Getino M."/>
            <person name="Pursley I."/>
            <person name="Horton D.L."/>
            <person name="Alikhan N.F."/>
            <person name="Baker D."/>
            <person name="Gharbi K."/>
            <person name="Hall N."/>
            <person name="Watson M."/>
            <person name="Adriaenssens E.M."/>
            <person name="Foster-Nyarko E."/>
            <person name="Jarju S."/>
            <person name="Secka A."/>
            <person name="Antonio M."/>
            <person name="Oren A."/>
            <person name="Chaudhuri R.R."/>
            <person name="La Ragione R."/>
            <person name="Hildebrand F."/>
            <person name="Pallen M.J."/>
        </authorList>
    </citation>
    <scope>NUCLEOTIDE SEQUENCE</scope>
    <source>
        <strain evidence="4">2189</strain>
    </source>
</reference>
<dbReference type="InterPro" id="IPR005130">
    <property type="entry name" value="Ser_deHydtase-like_asu"/>
</dbReference>
<keyword evidence="2" id="KW-0472">Membrane</keyword>
<name>A0A9D1W1I8_9FIRM</name>
<dbReference type="GO" id="GO:0019450">
    <property type="term" value="P:L-cysteine catabolic process to pyruvate"/>
    <property type="evidence" value="ECO:0007669"/>
    <property type="project" value="TreeGrafter"/>
</dbReference>
<dbReference type="Proteomes" id="UP000886847">
    <property type="component" value="Unassembled WGS sequence"/>
</dbReference>
<dbReference type="EMBL" id="DXEW01000022">
    <property type="protein sequence ID" value="HIX50473.1"/>
    <property type="molecule type" value="Genomic_DNA"/>
</dbReference>
<feature type="transmembrane region" description="Helical" evidence="2">
    <location>
        <begin position="77"/>
        <end position="96"/>
    </location>
</feature>
<evidence type="ECO:0000259" key="3">
    <source>
        <dbReference type="Pfam" id="PF03313"/>
    </source>
</evidence>
<feature type="domain" description="Serine dehydratase-like alpha subunit" evidence="3">
    <location>
        <begin position="229"/>
        <end position="557"/>
    </location>
</feature>
<dbReference type="GO" id="GO:0080146">
    <property type="term" value="F:L-cysteine desulfhydrase activity"/>
    <property type="evidence" value="ECO:0007669"/>
    <property type="project" value="TreeGrafter"/>
</dbReference>
<dbReference type="Pfam" id="PF03313">
    <property type="entry name" value="SDH_alpha"/>
    <property type="match status" value="1"/>
</dbReference>
<evidence type="ECO:0000313" key="4">
    <source>
        <dbReference type="EMBL" id="HIX50473.1"/>
    </source>
</evidence>
<evidence type="ECO:0000256" key="1">
    <source>
        <dbReference type="HAMAP-Rule" id="MF_01845"/>
    </source>
</evidence>
<dbReference type="PANTHER" id="PTHR30501:SF2">
    <property type="entry name" value="UPF0597 PROTEIN YHAM"/>
    <property type="match status" value="1"/>
</dbReference>
<protein>
    <recommendedName>
        <fullName evidence="1">UPF0597 protein H9851_04255</fullName>
    </recommendedName>
</protein>
<comment type="similarity">
    <text evidence="1">Belongs to the UPF0597 family.</text>
</comment>